<dbReference type="GO" id="GO:0007059">
    <property type="term" value="P:chromosome segregation"/>
    <property type="evidence" value="ECO:0007669"/>
    <property type="project" value="UniProtKB-KW"/>
</dbReference>
<keyword evidence="3" id="KW-1003">Cell membrane</keyword>
<feature type="transmembrane region" description="Helical" evidence="15">
    <location>
        <begin position="47"/>
        <end position="68"/>
    </location>
</feature>
<keyword evidence="10" id="KW-0238">DNA-binding</keyword>
<feature type="region of interest" description="Disordered" evidence="14">
    <location>
        <begin position="1"/>
        <end position="27"/>
    </location>
</feature>
<feature type="domain" description="FtsK" evidence="16">
    <location>
        <begin position="498"/>
        <end position="703"/>
    </location>
</feature>
<keyword evidence="9 15" id="KW-1133">Transmembrane helix</keyword>
<dbReference type="SUPFAM" id="SSF46785">
    <property type="entry name" value="Winged helix' DNA-binding domain"/>
    <property type="match status" value="1"/>
</dbReference>
<keyword evidence="6 13" id="KW-0547">Nucleotide-binding</keyword>
<evidence type="ECO:0000256" key="15">
    <source>
        <dbReference type="SAM" id="Phobius"/>
    </source>
</evidence>
<proteinExistence type="inferred from homology"/>
<dbReference type="PANTHER" id="PTHR22683">
    <property type="entry name" value="SPORULATION PROTEIN RELATED"/>
    <property type="match status" value="1"/>
</dbReference>
<dbReference type="InterPro" id="IPR036390">
    <property type="entry name" value="WH_DNA-bd_sf"/>
</dbReference>
<dbReference type="InterPro" id="IPR018541">
    <property type="entry name" value="Ftsk_gamma"/>
</dbReference>
<evidence type="ECO:0000256" key="14">
    <source>
        <dbReference type="SAM" id="MobiDB-lite"/>
    </source>
</evidence>
<evidence type="ECO:0000256" key="10">
    <source>
        <dbReference type="ARBA" id="ARBA00023125"/>
    </source>
</evidence>
<dbReference type="Proteomes" id="UP000451233">
    <property type="component" value="Unassembled WGS sequence"/>
</dbReference>
<keyword evidence="8 13" id="KW-0067">ATP-binding</keyword>
<feature type="compositionally biased region" description="Basic and acidic residues" evidence="14">
    <location>
        <begin position="12"/>
        <end position="27"/>
    </location>
</feature>
<protein>
    <submittedName>
        <fullName evidence="17">DNA translocase FtsK</fullName>
    </submittedName>
</protein>
<gene>
    <name evidence="17" type="ORF">GS398_13030</name>
</gene>
<dbReference type="RefSeq" id="WP_160907243.1">
    <property type="nucleotide sequence ID" value="NZ_WVHS01000003.1"/>
</dbReference>
<keyword evidence="11 15" id="KW-0472">Membrane</keyword>
<dbReference type="AlphaFoldDB" id="A0A7K1XZ61"/>
<evidence type="ECO:0000256" key="8">
    <source>
        <dbReference type="ARBA" id="ARBA00022840"/>
    </source>
</evidence>
<comment type="similarity">
    <text evidence="2">Belongs to the FtsK/SpoIIIE/SftA family.</text>
</comment>
<dbReference type="Gene3D" id="1.10.10.10">
    <property type="entry name" value="Winged helix-like DNA-binding domain superfamily/Winged helix DNA-binding domain"/>
    <property type="match status" value="1"/>
</dbReference>
<evidence type="ECO:0000256" key="5">
    <source>
        <dbReference type="ARBA" id="ARBA00022692"/>
    </source>
</evidence>
<feature type="region of interest" description="Disordered" evidence="14">
    <location>
        <begin position="314"/>
        <end position="339"/>
    </location>
</feature>
<dbReference type="Pfam" id="PF17854">
    <property type="entry name" value="FtsK_alpha"/>
    <property type="match status" value="1"/>
</dbReference>
<feature type="binding site" evidence="13">
    <location>
        <begin position="516"/>
        <end position="523"/>
    </location>
    <ligand>
        <name>ATP</name>
        <dbReference type="ChEBI" id="CHEBI:30616"/>
    </ligand>
</feature>
<feature type="transmembrane region" description="Helical" evidence="15">
    <location>
        <begin position="155"/>
        <end position="176"/>
    </location>
</feature>
<dbReference type="EMBL" id="WVHS01000003">
    <property type="protein sequence ID" value="MXV16232.1"/>
    <property type="molecule type" value="Genomic_DNA"/>
</dbReference>
<evidence type="ECO:0000256" key="12">
    <source>
        <dbReference type="ARBA" id="ARBA00023306"/>
    </source>
</evidence>
<organism evidence="17 18">
    <name type="scientific">Hufsiella ginkgonis</name>
    <dbReference type="NCBI Taxonomy" id="2695274"/>
    <lineage>
        <taxon>Bacteria</taxon>
        <taxon>Pseudomonadati</taxon>
        <taxon>Bacteroidota</taxon>
        <taxon>Sphingobacteriia</taxon>
        <taxon>Sphingobacteriales</taxon>
        <taxon>Sphingobacteriaceae</taxon>
        <taxon>Hufsiella</taxon>
    </lineage>
</organism>
<keyword evidence="4" id="KW-0132">Cell division</keyword>
<dbReference type="InterPro" id="IPR041027">
    <property type="entry name" value="FtsK_alpha"/>
</dbReference>
<dbReference type="Gene3D" id="3.40.50.300">
    <property type="entry name" value="P-loop containing nucleotide triphosphate hydrolases"/>
    <property type="match status" value="1"/>
</dbReference>
<dbReference type="Gene3D" id="3.30.980.40">
    <property type="match status" value="1"/>
</dbReference>
<sequence>MPSKGNQFRSNNFRDEPQPKTGGEKVQKEKTEIFPRFQFDNGRAVKIIGLLFLVISVYFLVSFTSYLFTWEEDQSYVIDANGGWHNLFRNAEALEKAGVRDIAVENWLGKFGALLAHQFIYEWFGVASFIFIVIFFIIGYRWLFKVRIASISKTLGYSFFFLVFASVTMGFIHSFVSDYPHFLEGEFGFWTNRLLQAEIGNAGIAGLLVFLGLSILIIAYNIDFKLPEKKREVKVQPEISDEEIELLNEIRSEPVEFPLPGRVNIRETREKPASLQQQERLAPPVVIEEEDFKEQVLRPNKTFAAGDITLENVLRPEPEPEPEPEVEMTVERPRDEKTTVEKTADSLVERFGEYDPKLDLSGYKYPPLDLLENYGSNKIAVNTEELEANKNKIVETLNHYNIEIDKIKATIGPTVTLYEIIPAPGIRISKIKNLEDDIALSLAALGIRIIAPMPGKGTIGIEVPNLHPEMVSMRSVLATEKFQNTTMDLPIALGKTISNEIFIADLAKMPHLLVAGATGQGKSVGINSILVSLLYKLHPAQLKFVLVDPKKVELTLFRKIERHFLAKLPGEEDAIITDTKKVVNTLNSLCVEMDLRYDLLKNAQVRNLREYNSKFIGRRLNPEEGHRFLPFIVLIIDEFADLMMTAGKEVEAPIARIAQLARAVGIHLVIATQRPSVNIITGTIKANFPARLAFRVLSKIDSRTILDSGGADQLIGRGDMLLSTGSELIRLQCAFVDTPEVERIADYIGAQRGYPSAWMLPEYFDENSESGTKEFDPDDKDPLFEDAAKLIVMHQQGSTSLIQRKLKLGYNRAGRIIDQLEAAGVVGPFEGSKAREVLIPDDYALQQFLDNMNNG</sequence>
<evidence type="ECO:0000313" key="17">
    <source>
        <dbReference type="EMBL" id="MXV16232.1"/>
    </source>
</evidence>
<evidence type="ECO:0000256" key="2">
    <source>
        <dbReference type="ARBA" id="ARBA00006474"/>
    </source>
</evidence>
<evidence type="ECO:0000256" key="3">
    <source>
        <dbReference type="ARBA" id="ARBA00022475"/>
    </source>
</evidence>
<comment type="subcellular location">
    <subcellularLocation>
        <location evidence="1">Cell membrane</location>
        <topology evidence="1">Multi-pass membrane protein</topology>
    </subcellularLocation>
</comment>
<dbReference type="InterPro" id="IPR027417">
    <property type="entry name" value="P-loop_NTPase"/>
</dbReference>
<comment type="caution">
    <text evidence="17">The sequence shown here is derived from an EMBL/GenBank/DDBJ whole genome shotgun (WGS) entry which is preliminary data.</text>
</comment>
<evidence type="ECO:0000256" key="7">
    <source>
        <dbReference type="ARBA" id="ARBA00022829"/>
    </source>
</evidence>
<feature type="compositionally biased region" description="Polar residues" evidence="14">
    <location>
        <begin position="1"/>
        <end position="11"/>
    </location>
</feature>
<feature type="compositionally biased region" description="Acidic residues" evidence="14">
    <location>
        <begin position="319"/>
        <end position="328"/>
    </location>
</feature>
<reference evidence="17 18" key="1">
    <citation type="submission" date="2019-11" db="EMBL/GenBank/DDBJ databases">
        <title>Pedobacter sp. HMF7056 Genome sequencing and assembly.</title>
        <authorList>
            <person name="Kang H."/>
            <person name="Kim H."/>
            <person name="Joh K."/>
        </authorList>
    </citation>
    <scope>NUCLEOTIDE SEQUENCE [LARGE SCALE GENOMIC DNA]</scope>
    <source>
        <strain evidence="17 18">HMF7056</strain>
    </source>
</reference>
<evidence type="ECO:0000256" key="4">
    <source>
        <dbReference type="ARBA" id="ARBA00022618"/>
    </source>
</evidence>
<dbReference type="SMART" id="SM00843">
    <property type="entry name" value="Ftsk_gamma"/>
    <property type="match status" value="1"/>
</dbReference>
<dbReference type="GO" id="GO:0003677">
    <property type="term" value="F:DNA binding"/>
    <property type="evidence" value="ECO:0007669"/>
    <property type="project" value="UniProtKB-KW"/>
</dbReference>
<evidence type="ECO:0000256" key="9">
    <source>
        <dbReference type="ARBA" id="ARBA00022989"/>
    </source>
</evidence>
<feature type="compositionally biased region" description="Basic and acidic residues" evidence="14">
    <location>
        <begin position="329"/>
        <end position="339"/>
    </location>
</feature>
<evidence type="ECO:0000259" key="16">
    <source>
        <dbReference type="PROSITE" id="PS50901"/>
    </source>
</evidence>
<dbReference type="InterPro" id="IPR002543">
    <property type="entry name" value="FtsK_dom"/>
</dbReference>
<dbReference type="GO" id="GO:0051301">
    <property type="term" value="P:cell division"/>
    <property type="evidence" value="ECO:0007669"/>
    <property type="project" value="UniProtKB-KW"/>
</dbReference>
<keyword evidence="7" id="KW-0159">Chromosome partition</keyword>
<dbReference type="PROSITE" id="PS50901">
    <property type="entry name" value="FTSK"/>
    <property type="match status" value="1"/>
</dbReference>
<dbReference type="PANTHER" id="PTHR22683:SF41">
    <property type="entry name" value="DNA TRANSLOCASE FTSK"/>
    <property type="match status" value="1"/>
</dbReference>
<dbReference type="SUPFAM" id="SSF52540">
    <property type="entry name" value="P-loop containing nucleoside triphosphate hydrolases"/>
    <property type="match status" value="1"/>
</dbReference>
<evidence type="ECO:0000256" key="11">
    <source>
        <dbReference type="ARBA" id="ARBA00023136"/>
    </source>
</evidence>
<dbReference type="InterPro" id="IPR050206">
    <property type="entry name" value="FtsK/SpoIIIE/SftA"/>
</dbReference>
<feature type="transmembrane region" description="Helical" evidence="15">
    <location>
        <begin position="199"/>
        <end position="222"/>
    </location>
</feature>
<feature type="transmembrane region" description="Helical" evidence="15">
    <location>
        <begin position="123"/>
        <end position="143"/>
    </location>
</feature>
<accession>A0A7K1XZ61</accession>
<dbReference type="GO" id="GO:0005886">
    <property type="term" value="C:plasma membrane"/>
    <property type="evidence" value="ECO:0007669"/>
    <property type="project" value="UniProtKB-SubCell"/>
</dbReference>
<evidence type="ECO:0000256" key="1">
    <source>
        <dbReference type="ARBA" id="ARBA00004651"/>
    </source>
</evidence>
<name>A0A7K1XZ61_9SPHI</name>
<keyword evidence="5 15" id="KW-0812">Transmembrane</keyword>
<dbReference type="GO" id="GO:0005524">
    <property type="term" value="F:ATP binding"/>
    <property type="evidence" value="ECO:0007669"/>
    <property type="project" value="UniProtKB-UniRule"/>
</dbReference>
<evidence type="ECO:0000256" key="13">
    <source>
        <dbReference type="PROSITE-ProRule" id="PRU00289"/>
    </source>
</evidence>
<dbReference type="InterPro" id="IPR036388">
    <property type="entry name" value="WH-like_DNA-bd_sf"/>
</dbReference>
<evidence type="ECO:0000313" key="18">
    <source>
        <dbReference type="Proteomes" id="UP000451233"/>
    </source>
</evidence>
<dbReference type="Pfam" id="PF13491">
    <property type="entry name" value="FtsK_4TM"/>
    <property type="match status" value="1"/>
</dbReference>
<dbReference type="Pfam" id="PF09397">
    <property type="entry name" value="FtsK_gamma"/>
    <property type="match status" value="1"/>
</dbReference>
<dbReference type="CDD" id="cd01127">
    <property type="entry name" value="TrwB_TraG_TraD_VirD4"/>
    <property type="match status" value="1"/>
</dbReference>
<evidence type="ECO:0000256" key="6">
    <source>
        <dbReference type="ARBA" id="ARBA00022741"/>
    </source>
</evidence>
<keyword evidence="18" id="KW-1185">Reference proteome</keyword>
<dbReference type="InterPro" id="IPR025199">
    <property type="entry name" value="FtsK_4TM"/>
</dbReference>
<dbReference type="Pfam" id="PF01580">
    <property type="entry name" value="FtsK_SpoIIIE"/>
    <property type="match status" value="1"/>
</dbReference>
<keyword evidence="12" id="KW-0131">Cell cycle</keyword>